<dbReference type="RefSeq" id="WP_107188732.1">
    <property type="nucleotide sequence ID" value="NZ_JAUZMV010000004.1"/>
</dbReference>
<dbReference type="Proteomes" id="UP000240728">
    <property type="component" value="Unassembled WGS sequence"/>
</dbReference>
<accession>A0AAX0YR75</accession>
<evidence type="ECO:0000313" key="2">
    <source>
        <dbReference type="EMBL" id="PSX44095.1"/>
    </source>
</evidence>
<evidence type="ECO:0000256" key="1">
    <source>
        <dbReference type="SAM" id="Phobius"/>
    </source>
</evidence>
<gene>
    <name evidence="2" type="ORF">C0W53_15825</name>
</gene>
<organism evidence="2 3">
    <name type="scientific">Photobacterium kishitanii</name>
    <dbReference type="NCBI Taxonomy" id="318456"/>
    <lineage>
        <taxon>Bacteria</taxon>
        <taxon>Pseudomonadati</taxon>
        <taxon>Pseudomonadota</taxon>
        <taxon>Gammaproteobacteria</taxon>
        <taxon>Vibrionales</taxon>
        <taxon>Vibrionaceae</taxon>
        <taxon>Photobacterium</taxon>
    </lineage>
</organism>
<sequence>MAKRQETEYKWSSLSALNNQPTVAYGLTLNELSACSIIGSISALFLGILAGLIIDNFKVGFGVFGFCCFLLTYIAIRQVNKIKLKYSSNMYAIRIRKWLLINGFGSWKLEVKKKKWVGVRNKRI</sequence>
<proteinExistence type="predicted"/>
<keyword evidence="3" id="KW-1185">Reference proteome</keyword>
<protein>
    <recommendedName>
        <fullName evidence="4">TIGR03750 family conjugal transfer protein</fullName>
    </recommendedName>
</protein>
<dbReference type="EMBL" id="PYOZ01000010">
    <property type="protein sequence ID" value="PSX44095.1"/>
    <property type="molecule type" value="Genomic_DNA"/>
</dbReference>
<dbReference type="AlphaFoldDB" id="A0AAX0YR75"/>
<comment type="caution">
    <text evidence="2">The sequence shown here is derived from an EMBL/GenBank/DDBJ whole genome shotgun (WGS) entry which is preliminary data.</text>
</comment>
<keyword evidence="1" id="KW-0812">Transmembrane</keyword>
<keyword evidence="1" id="KW-1133">Transmembrane helix</keyword>
<reference evidence="2 3" key="1">
    <citation type="submission" date="2018-01" db="EMBL/GenBank/DDBJ databases">
        <title>Whole genome sequencing of Histamine producing bacteria.</title>
        <authorList>
            <person name="Butler K."/>
        </authorList>
    </citation>
    <scope>NUCLEOTIDE SEQUENCE [LARGE SCALE GENOMIC DNA]</scope>
    <source>
        <strain evidence="2 3">A1-4</strain>
    </source>
</reference>
<feature type="transmembrane region" description="Helical" evidence="1">
    <location>
        <begin position="32"/>
        <end position="53"/>
    </location>
</feature>
<evidence type="ECO:0000313" key="3">
    <source>
        <dbReference type="Proteomes" id="UP000240728"/>
    </source>
</evidence>
<feature type="transmembrane region" description="Helical" evidence="1">
    <location>
        <begin position="59"/>
        <end position="76"/>
    </location>
</feature>
<name>A0AAX0YR75_9GAMM</name>
<keyword evidence="1" id="KW-0472">Membrane</keyword>
<evidence type="ECO:0008006" key="4">
    <source>
        <dbReference type="Google" id="ProtNLM"/>
    </source>
</evidence>